<feature type="region of interest" description="Disordered" evidence="2">
    <location>
        <begin position="1"/>
        <end position="20"/>
    </location>
</feature>
<evidence type="ECO:0000313" key="4">
    <source>
        <dbReference type="Proteomes" id="UP001218218"/>
    </source>
</evidence>
<reference evidence="3" key="1">
    <citation type="submission" date="2023-03" db="EMBL/GenBank/DDBJ databases">
        <title>Massive genome expansion in bonnet fungi (Mycena s.s.) driven by repeated elements and novel gene families across ecological guilds.</title>
        <authorList>
            <consortium name="Lawrence Berkeley National Laboratory"/>
            <person name="Harder C.B."/>
            <person name="Miyauchi S."/>
            <person name="Viragh M."/>
            <person name="Kuo A."/>
            <person name="Thoen E."/>
            <person name="Andreopoulos B."/>
            <person name="Lu D."/>
            <person name="Skrede I."/>
            <person name="Drula E."/>
            <person name="Henrissat B."/>
            <person name="Morin E."/>
            <person name="Kohler A."/>
            <person name="Barry K."/>
            <person name="LaButti K."/>
            <person name="Morin E."/>
            <person name="Salamov A."/>
            <person name="Lipzen A."/>
            <person name="Mereny Z."/>
            <person name="Hegedus B."/>
            <person name="Baldrian P."/>
            <person name="Stursova M."/>
            <person name="Weitz H."/>
            <person name="Taylor A."/>
            <person name="Grigoriev I.V."/>
            <person name="Nagy L.G."/>
            <person name="Martin F."/>
            <person name="Kauserud H."/>
        </authorList>
    </citation>
    <scope>NUCLEOTIDE SEQUENCE</scope>
    <source>
        <strain evidence="3">CBHHK002</strain>
    </source>
</reference>
<feature type="coiled-coil region" evidence="1">
    <location>
        <begin position="398"/>
        <end position="432"/>
    </location>
</feature>
<name>A0AAD7A6S9_9AGAR</name>
<protein>
    <submittedName>
        <fullName evidence="3">Uncharacterized protein</fullName>
    </submittedName>
</protein>
<comment type="caution">
    <text evidence="3">The sequence shown here is derived from an EMBL/GenBank/DDBJ whole genome shotgun (WGS) entry which is preliminary data.</text>
</comment>
<dbReference type="Proteomes" id="UP001218218">
    <property type="component" value="Unassembled WGS sequence"/>
</dbReference>
<feature type="compositionally biased region" description="Basic and acidic residues" evidence="2">
    <location>
        <begin position="139"/>
        <end position="151"/>
    </location>
</feature>
<evidence type="ECO:0000256" key="1">
    <source>
        <dbReference type="SAM" id="Coils"/>
    </source>
</evidence>
<feature type="compositionally biased region" description="Basic and acidic residues" evidence="2">
    <location>
        <begin position="284"/>
        <end position="296"/>
    </location>
</feature>
<feature type="region of interest" description="Disordered" evidence="2">
    <location>
        <begin position="435"/>
        <end position="455"/>
    </location>
</feature>
<feature type="region of interest" description="Disordered" evidence="2">
    <location>
        <begin position="132"/>
        <end position="345"/>
    </location>
</feature>
<dbReference type="EMBL" id="JARIHO010000014">
    <property type="protein sequence ID" value="KAJ7350234.1"/>
    <property type="molecule type" value="Genomic_DNA"/>
</dbReference>
<accession>A0AAD7A6S9</accession>
<feature type="compositionally biased region" description="Low complexity" evidence="2">
    <location>
        <begin position="1"/>
        <end position="11"/>
    </location>
</feature>
<feature type="compositionally biased region" description="Basic residues" evidence="2">
    <location>
        <begin position="165"/>
        <end position="179"/>
    </location>
</feature>
<evidence type="ECO:0000256" key="2">
    <source>
        <dbReference type="SAM" id="MobiDB-lite"/>
    </source>
</evidence>
<keyword evidence="1" id="KW-0175">Coiled coil</keyword>
<proteinExistence type="predicted"/>
<dbReference type="AlphaFoldDB" id="A0AAD7A6S9"/>
<evidence type="ECO:0000313" key="3">
    <source>
        <dbReference type="EMBL" id="KAJ7350234.1"/>
    </source>
</evidence>
<feature type="compositionally biased region" description="Basic and acidic residues" evidence="2">
    <location>
        <begin position="440"/>
        <end position="451"/>
    </location>
</feature>
<organism evidence="3 4">
    <name type="scientific">Mycena albidolilacea</name>
    <dbReference type="NCBI Taxonomy" id="1033008"/>
    <lineage>
        <taxon>Eukaryota</taxon>
        <taxon>Fungi</taxon>
        <taxon>Dikarya</taxon>
        <taxon>Basidiomycota</taxon>
        <taxon>Agaricomycotina</taxon>
        <taxon>Agaricomycetes</taxon>
        <taxon>Agaricomycetidae</taxon>
        <taxon>Agaricales</taxon>
        <taxon>Marasmiineae</taxon>
        <taxon>Mycenaceae</taxon>
        <taxon>Mycena</taxon>
    </lineage>
</organism>
<gene>
    <name evidence="3" type="ORF">DFH08DRAFT_806368</name>
</gene>
<sequence>MSQHSHQSQQSDTTRISRESSVDSIQEYAARLMEEIKELRQGIIGGMLLEAVERARVEPEFLQYLWDLIELEGEAETEVATAAANLRTAQDDVVEATNCCDQIVELRQRFERGNLQPTEYVDAVDLLRRAVSPDTEDVSDAKLDSGDKSGDGEASEETAEVGEKRKGKGKAKASPKKARMDREEESEERDGSVLPGKTACDGCHKLHVKCSLRPQSTKRVPQKKVSRVAEALAELGQRGAEEPRPESQASSRRRQVDSRTGEIIPDEISPFEEMRRGLLNTQRRLRELEQREEERERKKKQRRENRAAGNQPERNGEPQAVEGSSERAGRSASHSAKPLSCPARSCSHTGVALLDPVVPVVSLVDDTSLIWMTVKVEHEEANDAAMAEIKKRGEERAVWKAERREQIAREEAEKKERERAVIDAELQALMAKKAALENSQKPKPEPVEETIKSSSSDVFQVPTGFHIEGDYLVLDD</sequence>
<keyword evidence="4" id="KW-1185">Reference proteome</keyword>